<feature type="compositionally biased region" description="Basic and acidic residues" evidence="12">
    <location>
        <begin position="76"/>
        <end position="89"/>
    </location>
</feature>
<evidence type="ECO:0000256" key="7">
    <source>
        <dbReference type="ARBA" id="ARBA00023042"/>
    </source>
</evidence>
<evidence type="ECO:0000313" key="14">
    <source>
        <dbReference type="EMBL" id="RDB24122.1"/>
    </source>
</evidence>
<keyword evidence="15" id="KW-1185">Reference proteome</keyword>
<dbReference type="InterPro" id="IPR004971">
    <property type="entry name" value="mRNA_G-N7_MeTrfase_dom"/>
</dbReference>
<dbReference type="PROSITE" id="PS51562">
    <property type="entry name" value="RNA_CAP0_MT"/>
    <property type="match status" value="1"/>
</dbReference>
<evidence type="ECO:0000256" key="8">
    <source>
        <dbReference type="ARBA" id="ARBA00032772"/>
    </source>
</evidence>
<comment type="function">
    <text evidence="1">Responsible for methylating the 5'-cap structure of mRNAs.</text>
</comment>
<dbReference type="AlphaFoldDB" id="A0A369JS12"/>
<dbReference type="STRING" id="39966.A0A369JS12"/>
<evidence type="ECO:0000256" key="1">
    <source>
        <dbReference type="ARBA" id="ARBA00003378"/>
    </source>
</evidence>
<dbReference type="PANTHER" id="PTHR12189:SF2">
    <property type="entry name" value="MRNA CAP GUANINE-N7 METHYLTRANSFERASE"/>
    <property type="match status" value="1"/>
</dbReference>
<dbReference type="OrthoDB" id="10248867at2759"/>
<dbReference type="GO" id="GO:0003723">
    <property type="term" value="F:RNA binding"/>
    <property type="evidence" value="ECO:0007669"/>
    <property type="project" value="UniProtKB-KW"/>
</dbReference>
<dbReference type="EMBL" id="LUEZ02000045">
    <property type="protein sequence ID" value="RDB24122.1"/>
    <property type="molecule type" value="Genomic_DNA"/>
</dbReference>
<keyword evidence="6" id="KW-0694">RNA-binding</keyword>
<feature type="region of interest" description="Disordered" evidence="12">
    <location>
        <begin position="58"/>
        <end position="186"/>
    </location>
</feature>
<evidence type="ECO:0000256" key="10">
    <source>
        <dbReference type="ARBA" id="ARBA00044712"/>
    </source>
</evidence>
<organism evidence="14 15">
    <name type="scientific">Hypsizygus marmoreus</name>
    <name type="common">White beech mushroom</name>
    <name type="synonym">Agaricus marmoreus</name>
    <dbReference type="NCBI Taxonomy" id="39966"/>
    <lineage>
        <taxon>Eukaryota</taxon>
        <taxon>Fungi</taxon>
        <taxon>Dikarya</taxon>
        <taxon>Basidiomycota</taxon>
        <taxon>Agaricomycotina</taxon>
        <taxon>Agaricomycetes</taxon>
        <taxon>Agaricomycetidae</taxon>
        <taxon>Agaricales</taxon>
        <taxon>Tricholomatineae</taxon>
        <taxon>Lyophyllaceae</taxon>
        <taxon>Hypsizygus</taxon>
    </lineage>
</organism>
<dbReference type="Pfam" id="PF03291">
    <property type="entry name" value="mRNA_G-N7_MeTrfase"/>
    <property type="match status" value="1"/>
</dbReference>
<dbReference type="PANTHER" id="PTHR12189">
    <property type="entry name" value="MRNA GUANINE-7- METHYLTRANSFERASE"/>
    <property type="match status" value="1"/>
</dbReference>
<keyword evidence="7" id="KW-0507">mRNA processing</keyword>
<evidence type="ECO:0000256" key="11">
    <source>
        <dbReference type="ARBA" id="ARBA00049739"/>
    </source>
</evidence>
<evidence type="ECO:0000256" key="12">
    <source>
        <dbReference type="SAM" id="MobiDB-lite"/>
    </source>
</evidence>
<evidence type="ECO:0000256" key="9">
    <source>
        <dbReference type="ARBA" id="ARBA00033387"/>
    </source>
</evidence>
<evidence type="ECO:0000256" key="2">
    <source>
        <dbReference type="ARBA" id="ARBA00011926"/>
    </source>
</evidence>
<dbReference type="EC" id="2.1.1.56" evidence="2"/>
<protein>
    <recommendedName>
        <fullName evidence="11">mRNA cap guanine-N(7) methyltransferase</fullName>
        <ecNumber evidence="2">2.1.1.56</ecNumber>
    </recommendedName>
    <alternativeName>
        <fullName evidence="8">mRNA (guanine-N(7))-methyltransferase</fullName>
    </alternativeName>
    <alternativeName>
        <fullName evidence="9">mRNA cap methyltransferase</fullName>
    </alternativeName>
</protein>
<dbReference type="GO" id="GO:0005634">
    <property type="term" value="C:nucleus"/>
    <property type="evidence" value="ECO:0007669"/>
    <property type="project" value="TreeGrafter"/>
</dbReference>
<name>A0A369JS12_HYPMA</name>
<proteinExistence type="predicted"/>
<keyword evidence="7" id="KW-0506">mRNA capping</keyword>
<comment type="caution">
    <text evidence="14">The sequence shown here is derived from an EMBL/GenBank/DDBJ whole genome shotgun (WGS) entry which is preliminary data.</text>
</comment>
<gene>
    <name evidence="14" type="primary">ABD1</name>
    <name evidence="14" type="ORF">Hypma_008786</name>
</gene>
<feature type="compositionally biased region" description="Polar residues" evidence="12">
    <location>
        <begin position="92"/>
        <end position="112"/>
    </location>
</feature>
<feature type="compositionally biased region" description="Low complexity" evidence="12">
    <location>
        <begin position="126"/>
        <end position="147"/>
    </location>
</feature>
<dbReference type="GO" id="GO:0004482">
    <property type="term" value="F:mRNA 5'-cap (guanine-N7-)-methyltransferase activity"/>
    <property type="evidence" value="ECO:0007669"/>
    <property type="project" value="UniProtKB-EC"/>
</dbReference>
<keyword evidence="3 14" id="KW-0489">Methyltransferase</keyword>
<feature type="region of interest" description="Disordered" evidence="12">
    <location>
        <begin position="1"/>
        <end position="44"/>
    </location>
</feature>
<feature type="compositionally biased region" description="Low complexity" evidence="12">
    <location>
        <begin position="28"/>
        <end position="41"/>
    </location>
</feature>
<reference evidence="14" key="1">
    <citation type="submission" date="2018-04" db="EMBL/GenBank/DDBJ databases">
        <title>Whole genome sequencing of Hypsizygus marmoreus.</title>
        <authorList>
            <person name="Choi I.-G."/>
            <person name="Min B."/>
            <person name="Kim J.-G."/>
            <person name="Kim S."/>
            <person name="Oh Y.-L."/>
            <person name="Kong W.-S."/>
            <person name="Park H."/>
            <person name="Jeong J."/>
            <person name="Song E.-S."/>
        </authorList>
    </citation>
    <scope>NUCLEOTIDE SEQUENCE [LARGE SCALE GENOMIC DNA]</scope>
    <source>
        <strain evidence="14">51987-8</strain>
    </source>
</reference>
<evidence type="ECO:0000256" key="5">
    <source>
        <dbReference type="ARBA" id="ARBA00022691"/>
    </source>
</evidence>
<accession>A0A369JS12</accession>
<sequence>MPAFDPVRDAVLNSPIGQNTPMLPLPSPSSTLSSPLASPSLGGRRATDLSVMLNSVVHEPSLRTPPPLRSSLSHLLHSDHDNSTDDKLEASQPLTRSSLDFSSNPRNNKSMFSSSPSPTRERESPVSRSRPSSSSSSVSMSFPSQSPIVTRPVHANPSMPPPPPPLPPPQSTIPYNPRVRITPPTSVMVPLSPAELEMYKDHRYRGQGSTRLIQASKRKRSEEPYPDPDQPPAKKLAGDVGVVVEHYNSRPDVGVVQRLESPIIGLKNFNNWVKSVLITRFAHPVLAASKSKTANGGGSFRGAPRNVGSGKVLDMGCGKGGDMTKWAKARVKELVGVDIAAVSIDQARSRWESLRGPKYQATFAALDCYTKPLTDAFAPELLGVDPYYDIESGTHLTGEPFDVVSMQFCMHYAFETEDKARCMLENVSRYLRRGGVFIGTIPNADLLLEHLDALPPNATDLSFGNSVYGIRFEQRDDRPMFGHKYWFYLKDAVDDVPEYVVRWDNFVQMAAEYDLYPIYKEEFHHVFEEHQEHPEFGPLMVRMKVVDANGESAMDEDQWEAANIYIAFAFEKR</sequence>
<dbReference type="Proteomes" id="UP000076154">
    <property type="component" value="Unassembled WGS sequence"/>
</dbReference>
<dbReference type="Gene3D" id="3.40.50.150">
    <property type="entry name" value="Vaccinia Virus protein VP39"/>
    <property type="match status" value="1"/>
</dbReference>
<dbReference type="CDD" id="cd02440">
    <property type="entry name" value="AdoMet_MTases"/>
    <property type="match status" value="1"/>
</dbReference>
<comment type="catalytic activity">
    <reaction evidence="10">
        <text>a 5'-end (5'-triphosphoguanosine)-ribonucleoside in mRNA + S-adenosyl-L-methionine = a 5'-end (N(7)-methyl 5'-triphosphoguanosine)-ribonucleoside in mRNA + S-adenosyl-L-homocysteine</text>
        <dbReference type="Rhea" id="RHEA:67008"/>
        <dbReference type="Rhea" id="RHEA-COMP:17166"/>
        <dbReference type="Rhea" id="RHEA-COMP:17167"/>
        <dbReference type="ChEBI" id="CHEBI:57856"/>
        <dbReference type="ChEBI" id="CHEBI:59789"/>
        <dbReference type="ChEBI" id="CHEBI:156461"/>
        <dbReference type="ChEBI" id="CHEBI:167617"/>
        <dbReference type="EC" id="2.1.1.56"/>
    </reaction>
</comment>
<feature type="region of interest" description="Disordered" evidence="12">
    <location>
        <begin position="201"/>
        <end position="235"/>
    </location>
</feature>
<evidence type="ECO:0000256" key="6">
    <source>
        <dbReference type="ARBA" id="ARBA00022884"/>
    </source>
</evidence>
<keyword evidence="4" id="KW-0808">Transferase</keyword>
<keyword evidence="5" id="KW-0949">S-adenosyl-L-methionine</keyword>
<evidence type="ECO:0000259" key="13">
    <source>
        <dbReference type="PROSITE" id="PS51562"/>
    </source>
</evidence>
<evidence type="ECO:0000256" key="3">
    <source>
        <dbReference type="ARBA" id="ARBA00022603"/>
    </source>
</evidence>
<dbReference type="InterPro" id="IPR039753">
    <property type="entry name" value="RG7MT1"/>
</dbReference>
<feature type="compositionally biased region" description="Pro residues" evidence="12">
    <location>
        <begin position="158"/>
        <end position="171"/>
    </location>
</feature>
<dbReference type="FunCoup" id="A0A369JS12">
    <property type="interactions" value="731"/>
</dbReference>
<evidence type="ECO:0000256" key="4">
    <source>
        <dbReference type="ARBA" id="ARBA00022679"/>
    </source>
</evidence>
<dbReference type="InParanoid" id="A0A369JS12"/>
<dbReference type="InterPro" id="IPR029063">
    <property type="entry name" value="SAM-dependent_MTases_sf"/>
</dbReference>
<dbReference type="SUPFAM" id="SSF53335">
    <property type="entry name" value="S-adenosyl-L-methionine-dependent methyltransferases"/>
    <property type="match status" value="1"/>
</dbReference>
<evidence type="ECO:0000313" key="15">
    <source>
        <dbReference type="Proteomes" id="UP000076154"/>
    </source>
</evidence>
<feature type="domain" description="MRNA cap 0 methyltransferase" evidence="13">
    <location>
        <begin position="261"/>
        <end position="573"/>
    </location>
</feature>